<evidence type="ECO:0000256" key="1">
    <source>
        <dbReference type="ARBA" id="ARBA00022737"/>
    </source>
</evidence>
<dbReference type="STRING" id="1095629.A0A0C9YJ64"/>
<feature type="repeat" description="TPR" evidence="3">
    <location>
        <begin position="64"/>
        <end position="97"/>
    </location>
</feature>
<dbReference type="HOGENOM" id="CLU_040959_2_0_1"/>
<dbReference type="Gene3D" id="1.25.40.10">
    <property type="entry name" value="Tetratricopeptide repeat domain"/>
    <property type="match status" value="2"/>
</dbReference>
<proteinExistence type="predicted"/>
<feature type="compositionally biased region" description="Basic residues" evidence="4">
    <location>
        <begin position="1"/>
        <end position="12"/>
    </location>
</feature>
<evidence type="ECO:0000256" key="2">
    <source>
        <dbReference type="ARBA" id="ARBA00022803"/>
    </source>
</evidence>
<dbReference type="SUPFAM" id="SSF48452">
    <property type="entry name" value="TPR-like"/>
    <property type="match status" value="2"/>
</dbReference>
<protein>
    <recommendedName>
        <fullName evidence="7">TPR-like protein</fullName>
    </recommendedName>
</protein>
<dbReference type="EMBL" id="KN838536">
    <property type="protein sequence ID" value="KIK10372.1"/>
    <property type="molecule type" value="Genomic_DNA"/>
</dbReference>
<dbReference type="CDD" id="cd24142">
    <property type="entry name" value="ACL4-like"/>
    <property type="match status" value="1"/>
</dbReference>
<dbReference type="Pfam" id="PF13432">
    <property type="entry name" value="TPR_16"/>
    <property type="match status" value="1"/>
</dbReference>
<evidence type="ECO:0000313" key="5">
    <source>
        <dbReference type="EMBL" id="KIK10372.1"/>
    </source>
</evidence>
<reference evidence="6" key="2">
    <citation type="submission" date="2015-01" db="EMBL/GenBank/DDBJ databases">
        <title>Evolutionary Origins and Diversification of the Mycorrhizal Mutualists.</title>
        <authorList>
            <consortium name="DOE Joint Genome Institute"/>
            <consortium name="Mycorrhizal Genomics Consortium"/>
            <person name="Kohler A."/>
            <person name="Kuo A."/>
            <person name="Nagy L.G."/>
            <person name="Floudas D."/>
            <person name="Copeland A."/>
            <person name="Barry K.W."/>
            <person name="Cichocki N."/>
            <person name="Veneault-Fourrey C."/>
            <person name="LaButti K."/>
            <person name="Lindquist E.A."/>
            <person name="Lipzen A."/>
            <person name="Lundell T."/>
            <person name="Morin E."/>
            <person name="Murat C."/>
            <person name="Riley R."/>
            <person name="Ohm R."/>
            <person name="Sun H."/>
            <person name="Tunlid A."/>
            <person name="Henrissat B."/>
            <person name="Grigoriev I.V."/>
            <person name="Hibbett D.S."/>
            <person name="Martin F."/>
        </authorList>
    </citation>
    <scope>NUCLEOTIDE SEQUENCE [LARGE SCALE GENOMIC DNA]</scope>
    <source>
        <strain evidence="6">LaAM-08-1</strain>
    </source>
</reference>
<dbReference type="SMART" id="SM00028">
    <property type="entry name" value="TPR"/>
    <property type="match status" value="3"/>
</dbReference>
<dbReference type="PROSITE" id="PS50005">
    <property type="entry name" value="TPR"/>
    <property type="match status" value="1"/>
</dbReference>
<keyword evidence="2 3" id="KW-0802">TPR repeat</keyword>
<dbReference type="InterPro" id="IPR051685">
    <property type="entry name" value="Ycf3/AcsC/BcsC/TPR_MFPF"/>
</dbReference>
<evidence type="ECO:0000313" key="6">
    <source>
        <dbReference type="Proteomes" id="UP000054477"/>
    </source>
</evidence>
<sequence length="380" mass="42045">MGRTKPKKKAHSKATVPPIQHATPSNAPLIPSLLEKAQSLIVQCDYELALRFIRRILEQAPSNAEAKEMLGVALLETGEVEGAKEAFQSLLSPDPKSVSPPSAHLYLAQLSDDDPRLALQHYGAAVNILMGQLKGKDRALDDAGGNDEVEIKSNIVRALVGQVEIWMDPSYDLCFEPEAEKTCEDLLASALQTDTNNPEALQALASVRMSQQRPDDAKQCLEQAWTAWKDLEADDPKLPPIPNRLALVRLFLELALYTPALLVLHGIMSSDDQDVEAWYLEGWCFFLMSEQAQEKGGTLDELTWQELAKDSRDCLETCQVLHRNQEHPDQPLLEHVKELITKLDAMGIASSPLEDGNDDEGGEWESVDGSEDEDGDVEME</sequence>
<evidence type="ECO:0000256" key="4">
    <source>
        <dbReference type="SAM" id="MobiDB-lite"/>
    </source>
</evidence>
<dbReference type="PANTHER" id="PTHR44943">
    <property type="entry name" value="CELLULOSE SYNTHASE OPERON PROTEIN C"/>
    <property type="match status" value="1"/>
</dbReference>
<evidence type="ECO:0000256" key="3">
    <source>
        <dbReference type="PROSITE-ProRule" id="PRU00339"/>
    </source>
</evidence>
<name>A0A0C9YJ64_9AGAR</name>
<feature type="compositionally biased region" description="Acidic residues" evidence="4">
    <location>
        <begin position="355"/>
        <end position="380"/>
    </location>
</feature>
<feature type="region of interest" description="Disordered" evidence="4">
    <location>
        <begin position="349"/>
        <end position="380"/>
    </location>
</feature>
<organism evidence="5 6">
    <name type="scientific">Laccaria amethystina LaAM-08-1</name>
    <dbReference type="NCBI Taxonomy" id="1095629"/>
    <lineage>
        <taxon>Eukaryota</taxon>
        <taxon>Fungi</taxon>
        <taxon>Dikarya</taxon>
        <taxon>Basidiomycota</taxon>
        <taxon>Agaricomycotina</taxon>
        <taxon>Agaricomycetes</taxon>
        <taxon>Agaricomycetidae</taxon>
        <taxon>Agaricales</taxon>
        <taxon>Agaricineae</taxon>
        <taxon>Hydnangiaceae</taxon>
        <taxon>Laccaria</taxon>
    </lineage>
</organism>
<accession>A0A0C9YJ64</accession>
<keyword evidence="1" id="KW-0677">Repeat</keyword>
<gene>
    <name evidence="5" type="ORF">K443DRAFT_670992</name>
</gene>
<dbReference type="OrthoDB" id="1914839at2759"/>
<feature type="region of interest" description="Disordered" evidence="4">
    <location>
        <begin position="1"/>
        <end position="25"/>
    </location>
</feature>
<dbReference type="Pfam" id="PF14559">
    <property type="entry name" value="TPR_19"/>
    <property type="match status" value="1"/>
</dbReference>
<dbReference type="InterPro" id="IPR019734">
    <property type="entry name" value="TPR_rpt"/>
</dbReference>
<keyword evidence="6" id="KW-1185">Reference proteome</keyword>
<dbReference type="InterPro" id="IPR011990">
    <property type="entry name" value="TPR-like_helical_dom_sf"/>
</dbReference>
<dbReference type="PANTHER" id="PTHR44943:SF8">
    <property type="entry name" value="TPR REPEAT-CONTAINING PROTEIN MJ0263"/>
    <property type="match status" value="1"/>
</dbReference>
<dbReference type="Proteomes" id="UP000054477">
    <property type="component" value="Unassembled WGS sequence"/>
</dbReference>
<reference evidence="5 6" key="1">
    <citation type="submission" date="2014-04" db="EMBL/GenBank/DDBJ databases">
        <authorList>
            <consortium name="DOE Joint Genome Institute"/>
            <person name="Kuo A."/>
            <person name="Kohler A."/>
            <person name="Nagy L.G."/>
            <person name="Floudas D."/>
            <person name="Copeland A."/>
            <person name="Barry K.W."/>
            <person name="Cichocki N."/>
            <person name="Veneault-Fourrey C."/>
            <person name="LaButti K."/>
            <person name="Lindquist E.A."/>
            <person name="Lipzen A."/>
            <person name="Lundell T."/>
            <person name="Morin E."/>
            <person name="Murat C."/>
            <person name="Sun H."/>
            <person name="Tunlid A."/>
            <person name="Henrissat B."/>
            <person name="Grigoriev I.V."/>
            <person name="Hibbett D.S."/>
            <person name="Martin F."/>
            <person name="Nordberg H.P."/>
            <person name="Cantor M.N."/>
            <person name="Hua S.X."/>
        </authorList>
    </citation>
    <scope>NUCLEOTIDE SEQUENCE [LARGE SCALE GENOMIC DNA]</scope>
    <source>
        <strain evidence="5 6">LaAM-08-1</strain>
    </source>
</reference>
<evidence type="ECO:0008006" key="7">
    <source>
        <dbReference type="Google" id="ProtNLM"/>
    </source>
</evidence>
<dbReference type="AlphaFoldDB" id="A0A0C9YJ64"/>